<feature type="region of interest" description="Disordered" evidence="2">
    <location>
        <begin position="77"/>
        <end position="249"/>
    </location>
</feature>
<name>A0AAV4VIR2_CAEEX</name>
<feature type="compositionally biased region" description="Basic and acidic residues" evidence="2">
    <location>
        <begin position="89"/>
        <end position="161"/>
    </location>
</feature>
<dbReference type="Pfam" id="PF00379">
    <property type="entry name" value="Chitin_bind_4"/>
    <property type="match status" value="1"/>
</dbReference>
<evidence type="ECO:0000313" key="4">
    <source>
        <dbReference type="EMBL" id="GIY69766.1"/>
    </source>
</evidence>
<evidence type="ECO:0000256" key="1">
    <source>
        <dbReference type="PROSITE-ProRule" id="PRU00497"/>
    </source>
</evidence>
<feature type="compositionally biased region" description="Basic and acidic residues" evidence="2">
    <location>
        <begin position="232"/>
        <end position="242"/>
    </location>
</feature>
<keyword evidence="3" id="KW-0732">Signal</keyword>
<dbReference type="EMBL" id="BPLR01014581">
    <property type="protein sequence ID" value="GIY69766.1"/>
    <property type="molecule type" value="Genomic_DNA"/>
</dbReference>
<evidence type="ECO:0000313" key="5">
    <source>
        <dbReference type="Proteomes" id="UP001054945"/>
    </source>
</evidence>
<dbReference type="PROSITE" id="PS51155">
    <property type="entry name" value="CHIT_BIND_RR_2"/>
    <property type="match status" value="1"/>
</dbReference>
<protein>
    <submittedName>
        <fullName evidence="4">Uncharacterized protein</fullName>
    </submittedName>
</protein>
<dbReference type="AlphaFoldDB" id="A0AAV4VIR2"/>
<accession>A0AAV4VIR2</accession>
<comment type="caution">
    <text evidence="4">The sequence shown here is derived from an EMBL/GenBank/DDBJ whole genome shotgun (WGS) entry which is preliminary data.</text>
</comment>
<keyword evidence="5" id="KW-1185">Reference proteome</keyword>
<feature type="signal peptide" evidence="3">
    <location>
        <begin position="1"/>
        <end position="15"/>
    </location>
</feature>
<gene>
    <name evidence="4" type="primary">AVEN_176947_1</name>
    <name evidence="4" type="ORF">CEXT_308091</name>
</gene>
<keyword evidence="1" id="KW-0193">Cuticle</keyword>
<reference evidence="4 5" key="1">
    <citation type="submission" date="2021-06" db="EMBL/GenBank/DDBJ databases">
        <title>Caerostris extrusa draft genome.</title>
        <authorList>
            <person name="Kono N."/>
            <person name="Arakawa K."/>
        </authorList>
    </citation>
    <scope>NUCLEOTIDE SEQUENCE [LARGE SCALE GENOMIC DNA]</scope>
</reference>
<feature type="compositionally biased region" description="Basic and acidic residues" evidence="2">
    <location>
        <begin position="184"/>
        <end position="209"/>
    </location>
</feature>
<dbReference type="PRINTS" id="PR00947">
    <property type="entry name" value="CUTICLE"/>
</dbReference>
<sequence length="249" mass="28240">MLIVILLSCFALVQSNGNAEPYKFGYSIKDKYSEQHREEHSTGAGGVKGSYGYIDAKGVYRKVDYVADKDGFRAKIKTNEPGTANQDPADVKVHKNEKDQYKNAEYEKQTDGYKQEGYGDNKKYGDDYKKQGGYGDNKKYGDDYKKQGGYGDNKKYGDDYNKQGSYGDQKKYGDNYQNQGGYGDQKKYGDDYKKQGGYGDNKKYGDDYNKQGSYGDQKKYGDNYQNQGGYGDQKKYGDDYKKQGGYGVW</sequence>
<organism evidence="4 5">
    <name type="scientific">Caerostris extrusa</name>
    <name type="common">Bark spider</name>
    <name type="synonym">Caerostris bankana</name>
    <dbReference type="NCBI Taxonomy" id="172846"/>
    <lineage>
        <taxon>Eukaryota</taxon>
        <taxon>Metazoa</taxon>
        <taxon>Ecdysozoa</taxon>
        <taxon>Arthropoda</taxon>
        <taxon>Chelicerata</taxon>
        <taxon>Arachnida</taxon>
        <taxon>Araneae</taxon>
        <taxon>Araneomorphae</taxon>
        <taxon>Entelegynae</taxon>
        <taxon>Araneoidea</taxon>
        <taxon>Araneidae</taxon>
        <taxon>Caerostris</taxon>
    </lineage>
</organism>
<dbReference type="InterPro" id="IPR000618">
    <property type="entry name" value="Insect_cuticle"/>
</dbReference>
<evidence type="ECO:0000256" key="3">
    <source>
        <dbReference type="SAM" id="SignalP"/>
    </source>
</evidence>
<evidence type="ECO:0000256" key="2">
    <source>
        <dbReference type="SAM" id="MobiDB-lite"/>
    </source>
</evidence>
<dbReference type="GO" id="GO:0042302">
    <property type="term" value="F:structural constituent of cuticle"/>
    <property type="evidence" value="ECO:0007669"/>
    <property type="project" value="UniProtKB-UniRule"/>
</dbReference>
<proteinExistence type="predicted"/>
<dbReference type="Proteomes" id="UP001054945">
    <property type="component" value="Unassembled WGS sequence"/>
</dbReference>
<feature type="chain" id="PRO_5043641027" evidence="3">
    <location>
        <begin position="16"/>
        <end position="249"/>
    </location>
</feature>